<keyword evidence="9" id="KW-1185">Reference proteome</keyword>
<feature type="chain" id="PRO_5039700517" evidence="6">
    <location>
        <begin position="24"/>
        <end position="320"/>
    </location>
</feature>
<proteinExistence type="inferred from homology"/>
<comment type="caution">
    <text evidence="8">The sequence shown here is derived from an EMBL/GenBank/DDBJ whole genome shotgun (WGS) entry which is preliminary data.</text>
</comment>
<dbReference type="OrthoDB" id="2241086at2"/>
<evidence type="ECO:0000256" key="4">
    <source>
        <dbReference type="ARBA" id="ARBA00022729"/>
    </source>
</evidence>
<evidence type="ECO:0000256" key="2">
    <source>
        <dbReference type="ARBA" id="ARBA00008814"/>
    </source>
</evidence>
<dbReference type="PROSITE" id="PS50983">
    <property type="entry name" value="FE_B12_PBP"/>
    <property type="match status" value="1"/>
</dbReference>
<dbReference type="EMBL" id="RBZM01000010">
    <property type="protein sequence ID" value="RKP47946.1"/>
    <property type="molecule type" value="Genomic_DNA"/>
</dbReference>
<feature type="region of interest" description="Disordered" evidence="5">
    <location>
        <begin position="24"/>
        <end position="61"/>
    </location>
</feature>
<evidence type="ECO:0000256" key="1">
    <source>
        <dbReference type="ARBA" id="ARBA00004196"/>
    </source>
</evidence>
<dbReference type="RefSeq" id="WP_120979236.1">
    <property type="nucleotide sequence ID" value="NZ_RBZM01000010.1"/>
</dbReference>
<dbReference type="CDD" id="cd01138">
    <property type="entry name" value="FeuA"/>
    <property type="match status" value="1"/>
</dbReference>
<comment type="subcellular location">
    <subcellularLocation>
        <location evidence="1">Cell envelope</location>
    </subcellularLocation>
</comment>
<evidence type="ECO:0000259" key="7">
    <source>
        <dbReference type="PROSITE" id="PS50983"/>
    </source>
</evidence>
<evidence type="ECO:0000313" key="9">
    <source>
        <dbReference type="Proteomes" id="UP000282076"/>
    </source>
</evidence>
<evidence type="ECO:0000256" key="3">
    <source>
        <dbReference type="ARBA" id="ARBA00022448"/>
    </source>
</evidence>
<feature type="compositionally biased region" description="Polar residues" evidence="5">
    <location>
        <begin position="48"/>
        <end position="57"/>
    </location>
</feature>
<dbReference type="PANTHER" id="PTHR30532:SF26">
    <property type="entry name" value="IRON(3+)-HYDROXAMATE-BINDING PROTEIN FHUD"/>
    <property type="match status" value="1"/>
</dbReference>
<keyword evidence="3" id="KW-0813">Transport</keyword>
<dbReference type="AlphaFoldDB" id="A0A494XH56"/>
<dbReference type="Proteomes" id="UP000282076">
    <property type="component" value="Unassembled WGS sequence"/>
</dbReference>
<accession>A0A494XH56</accession>
<feature type="signal peptide" evidence="6">
    <location>
        <begin position="1"/>
        <end position="23"/>
    </location>
</feature>
<organism evidence="8 9">
    <name type="scientific">Cohnella endophytica</name>
    <dbReference type="NCBI Taxonomy" id="2419778"/>
    <lineage>
        <taxon>Bacteria</taxon>
        <taxon>Bacillati</taxon>
        <taxon>Bacillota</taxon>
        <taxon>Bacilli</taxon>
        <taxon>Bacillales</taxon>
        <taxon>Paenibacillaceae</taxon>
        <taxon>Cohnella</taxon>
    </lineage>
</organism>
<dbReference type="InterPro" id="IPR051313">
    <property type="entry name" value="Bact_iron-sidero_bind"/>
</dbReference>
<dbReference type="Gene3D" id="3.40.50.1980">
    <property type="entry name" value="Nitrogenase molybdenum iron protein domain"/>
    <property type="match status" value="2"/>
</dbReference>
<evidence type="ECO:0000313" key="8">
    <source>
        <dbReference type="EMBL" id="RKP47946.1"/>
    </source>
</evidence>
<comment type="similarity">
    <text evidence="2">Belongs to the bacterial solute-binding protein 8 family.</text>
</comment>
<feature type="compositionally biased region" description="Low complexity" evidence="5">
    <location>
        <begin position="24"/>
        <end position="43"/>
    </location>
</feature>
<dbReference type="SUPFAM" id="SSF53807">
    <property type="entry name" value="Helical backbone' metal receptor"/>
    <property type="match status" value="1"/>
</dbReference>
<protein>
    <submittedName>
        <fullName evidence="8">Iron-hydroxamate ABC transporter substrate-binding protein</fullName>
    </submittedName>
</protein>
<keyword evidence="4 6" id="KW-0732">Signal</keyword>
<sequence>MKKLFIPLSLILVLLLSACGGNSKNNSNNASSTSSVEPSAPASDSDESGTFTYQSESGPVEVPKNPQRVVVITRFLTGNVMALGVPVVGVDEMSKTNPRFEEQLKDVEAVSEESVEKIIELQPDLILGLSDIQNIDKFKKIAPTVTFTYGKLDYSALQLEIGKLLNKEKEAQAWVDSFKVKVQEAGEKIKAKIGADATVSVIETFNKQLYVYGDNFGRGTELLYAGGFGLAKPEKVAEATKKDGYFAVSSEVLKDYFGDYVIFSKNADEDNSFQNTDTYKSTNAVKNNHVYEADAKAFYFNDPLSLEYQLEFFTKSFLGE</sequence>
<dbReference type="PANTHER" id="PTHR30532">
    <property type="entry name" value="IRON III DICITRATE-BINDING PERIPLASMIC PROTEIN"/>
    <property type="match status" value="1"/>
</dbReference>
<feature type="domain" description="Fe/B12 periplasmic-binding" evidence="7">
    <location>
        <begin position="68"/>
        <end position="320"/>
    </location>
</feature>
<gene>
    <name evidence="8" type="ORF">D7Z26_22320</name>
</gene>
<name>A0A494XH56_9BACL</name>
<dbReference type="InterPro" id="IPR002491">
    <property type="entry name" value="ABC_transptr_periplasmic_BD"/>
</dbReference>
<dbReference type="Pfam" id="PF01497">
    <property type="entry name" value="Peripla_BP_2"/>
    <property type="match status" value="1"/>
</dbReference>
<dbReference type="GO" id="GO:1901678">
    <property type="term" value="P:iron coordination entity transport"/>
    <property type="evidence" value="ECO:0007669"/>
    <property type="project" value="UniProtKB-ARBA"/>
</dbReference>
<evidence type="ECO:0000256" key="5">
    <source>
        <dbReference type="SAM" id="MobiDB-lite"/>
    </source>
</evidence>
<dbReference type="GO" id="GO:0030288">
    <property type="term" value="C:outer membrane-bounded periplasmic space"/>
    <property type="evidence" value="ECO:0007669"/>
    <property type="project" value="TreeGrafter"/>
</dbReference>
<reference evidence="8 9" key="1">
    <citation type="submission" date="2018-10" db="EMBL/GenBank/DDBJ databases">
        <title>Cohnella sp. M2MS4P-1, whole genome shotgun sequence.</title>
        <authorList>
            <person name="Tuo L."/>
        </authorList>
    </citation>
    <scope>NUCLEOTIDE SEQUENCE [LARGE SCALE GENOMIC DNA]</scope>
    <source>
        <strain evidence="8 9">M2MS4P-1</strain>
    </source>
</reference>
<dbReference type="PROSITE" id="PS51257">
    <property type="entry name" value="PROKAR_LIPOPROTEIN"/>
    <property type="match status" value="1"/>
</dbReference>
<evidence type="ECO:0000256" key="6">
    <source>
        <dbReference type="SAM" id="SignalP"/>
    </source>
</evidence>